<evidence type="ECO:0000313" key="1">
    <source>
        <dbReference type="EMBL" id="MBL4951679.1"/>
    </source>
</evidence>
<dbReference type="Proteomes" id="UP000623967">
    <property type="component" value="Unassembled WGS sequence"/>
</dbReference>
<comment type="caution">
    <text evidence="1">The sequence shown here is derived from an EMBL/GenBank/DDBJ whole genome shotgun (WGS) entry which is preliminary data.</text>
</comment>
<organism evidence="1 2">
    <name type="scientific">Neobacillus paridis</name>
    <dbReference type="NCBI Taxonomy" id="2803862"/>
    <lineage>
        <taxon>Bacteria</taxon>
        <taxon>Bacillati</taxon>
        <taxon>Bacillota</taxon>
        <taxon>Bacilli</taxon>
        <taxon>Bacillales</taxon>
        <taxon>Bacillaceae</taxon>
        <taxon>Neobacillus</taxon>
    </lineage>
</organism>
<sequence>MVTGHVDGDLQKVHNELGEVSFDVNFEKFQGDNDPWLDGKHRILRKMVRAMIFSGNSHTLMKLYKKITPC</sequence>
<accession>A0ABS1TKZ3</accession>
<name>A0ABS1TKZ3_9BACI</name>
<proteinExistence type="predicted"/>
<reference evidence="1 2" key="1">
    <citation type="submission" date="2021-01" db="EMBL/GenBank/DDBJ databases">
        <title>Genome public.</title>
        <authorList>
            <person name="Liu C."/>
            <person name="Sun Q."/>
        </authorList>
    </citation>
    <scope>NUCLEOTIDE SEQUENCE [LARGE SCALE GENOMIC DNA]</scope>
    <source>
        <strain evidence="1 2">YIM B02564</strain>
    </source>
</reference>
<keyword evidence="2" id="KW-1185">Reference proteome</keyword>
<dbReference type="EMBL" id="JAESWB010000045">
    <property type="protein sequence ID" value="MBL4951679.1"/>
    <property type="molecule type" value="Genomic_DNA"/>
</dbReference>
<protein>
    <submittedName>
        <fullName evidence="1">Uncharacterized protein</fullName>
    </submittedName>
</protein>
<dbReference type="RefSeq" id="WP_202652957.1">
    <property type="nucleotide sequence ID" value="NZ_JAESWB010000045.1"/>
</dbReference>
<evidence type="ECO:0000313" key="2">
    <source>
        <dbReference type="Proteomes" id="UP000623967"/>
    </source>
</evidence>
<gene>
    <name evidence="1" type="ORF">JK635_05425</name>
</gene>